<evidence type="ECO:0000256" key="1">
    <source>
        <dbReference type="ARBA" id="ARBA00001933"/>
    </source>
</evidence>
<dbReference type="InterPro" id="IPR009006">
    <property type="entry name" value="Ala_racemase/Decarboxylase_C"/>
</dbReference>
<comment type="pathway">
    <text evidence="4">Amino-acid biosynthesis; D-alanine biosynthesis; D-alanine from L-alanine: step 1/1.</text>
</comment>
<proteinExistence type="inferred from homology"/>
<comment type="catalytic activity">
    <reaction evidence="4">
        <text>L-alanine = D-alanine</text>
        <dbReference type="Rhea" id="RHEA:20249"/>
        <dbReference type="ChEBI" id="CHEBI:57416"/>
        <dbReference type="ChEBI" id="CHEBI:57972"/>
        <dbReference type="EC" id="5.1.1.1"/>
    </reaction>
</comment>
<dbReference type="OrthoDB" id="9813814at2"/>
<dbReference type="PRINTS" id="PR00992">
    <property type="entry name" value="ALARACEMASE"/>
</dbReference>
<dbReference type="UniPathway" id="UPA00042">
    <property type="reaction ID" value="UER00497"/>
</dbReference>
<dbReference type="NCBIfam" id="TIGR00492">
    <property type="entry name" value="alr"/>
    <property type="match status" value="1"/>
</dbReference>
<dbReference type="InterPro" id="IPR020622">
    <property type="entry name" value="Ala_racemase_pyridoxalP-BS"/>
</dbReference>
<evidence type="ECO:0000256" key="2">
    <source>
        <dbReference type="ARBA" id="ARBA00022898"/>
    </source>
</evidence>
<evidence type="ECO:0000256" key="5">
    <source>
        <dbReference type="PIRSR" id="PIRSR600821-50"/>
    </source>
</evidence>
<dbReference type="SMART" id="SM01005">
    <property type="entry name" value="Ala_racemase_C"/>
    <property type="match status" value="1"/>
</dbReference>
<dbReference type="GO" id="GO:0030632">
    <property type="term" value="P:D-alanine biosynthetic process"/>
    <property type="evidence" value="ECO:0007669"/>
    <property type="project" value="UniProtKB-UniRule"/>
</dbReference>
<dbReference type="EC" id="5.1.1.1" evidence="4"/>
<dbReference type="CDD" id="cd00430">
    <property type="entry name" value="PLPDE_III_AR"/>
    <property type="match status" value="1"/>
</dbReference>
<comment type="function">
    <text evidence="4">Catalyzes the interconversion of L-alanine and D-alanine. May also act on other amino acids.</text>
</comment>
<dbReference type="Gene3D" id="3.20.20.10">
    <property type="entry name" value="Alanine racemase"/>
    <property type="match status" value="1"/>
</dbReference>
<feature type="binding site" evidence="4 6">
    <location>
        <position position="315"/>
    </location>
    <ligand>
        <name>substrate</name>
    </ligand>
</feature>
<dbReference type="SUPFAM" id="SSF50621">
    <property type="entry name" value="Alanine racemase C-terminal domain-like"/>
    <property type="match status" value="1"/>
</dbReference>
<dbReference type="PROSITE" id="PS00395">
    <property type="entry name" value="ALANINE_RACEMASE"/>
    <property type="match status" value="1"/>
</dbReference>
<reference evidence="8 9" key="1">
    <citation type="submission" date="2018-01" db="EMBL/GenBank/DDBJ databases">
        <title>Lactibacter flavus gen. nov., sp. nov., a novel bacterium of the family Propionibacteriaceae isolated from raw milk and dairy products.</title>
        <authorList>
            <person name="Wenning M."/>
            <person name="Breitenwieser F."/>
            <person name="Huptas C."/>
            <person name="von Neubeck M."/>
            <person name="Busse H.-J."/>
            <person name="Scherer S."/>
        </authorList>
    </citation>
    <scope>NUCLEOTIDE SEQUENCE [LARGE SCALE GENOMIC DNA]</scope>
    <source>
        <strain evidence="8 9">VG341</strain>
    </source>
</reference>
<evidence type="ECO:0000256" key="4">
    <source>
        <dbReference type="HAMAP-Rule" id="MF_01201"/>
    </source>
</evidence>
<dbReference type="Gene3D" id="2.40.37.10">
    <property type="entry name" value="Lyase, Ornithine Decarboxylase, Chain A, domain 1"/>
    <property type="match status" value="1"/>
</dbReference>
<feature type="binding site" evidence="4 6">
    <location>
        <position position="138"/>
    </location>
    <ligand>
        <name>substrate</name>
    </ligand>
</feature>
<evidence type="ECO:0000313" key="9">
    <source>
        <dbReference type="Proteomes" id="UP000290624"/>
    </source>
</evidence>
<keyword evidence="3 4" id="KW-0413">Isomerase</keyword>
<dbReference type="PANTHER" id="PTHR30511">
    <property type="entry name" value="ALANINE RACEMASE"/>
    <property type="match status" value="1"/>
</dbReference>
<dbReference type="InterPro" id="IPR029066">
    <property type="entry name" value="PLP-binding_barrel"/>
</dbReference>
<keyword evidence="9" id="KW-1185">Reference proteome</keyword>
<dbReference type="Proteomes" id="UP000290624">
    <property type="component" value="Unassembled WGS sequence"/>
</dbReference>
<comment type="cofactor">
    <cofactor evidence="1 4 5">
        <name>pyridoxal 5'-phosphate</name>
        <dbReference type="ChEBI" id="CHEBI:597326"/>
    </cofactor>
</comment>
<dbReference type="InterPro" id="IPR011079">
    <property type="entry name" value="Ala_racemase_C"/>
</dbReference>
<evidence type="ECO:0000256" key="6">
    <source>
        <dbReference type="PIRSR" id="PIRSR600821-52"/>
    </source>
</evidence>
<evidence type="ECO:0000256" key="3">
    <source>
        <dbReference type="ARBA" id="ARBA00023235"/>
    </source>
</evidence>
<evidence type="ECO:0000259" key="7">
    <source>
        <dbReference type="SMART" id="SM01005"/>
    </source>
</evidence>
<dbReference type="AlphaFoldDB" id="A0A4Q2EDB2"/>
<dbReference type="HAMAP" id="MF_01201">
    <property type="entry name" value="Ala_racemase"/>
    <property type="match status" value="1"/>
</dbReference>
<dbReference type="EMBL" id="PPCV01000009">
    <property type="protein sequence ID" value="RXW31427.1"/>
    <property type="molecule type" value="Genomic_DNA"/>
</dbReference>
<dbReference type="InterPro" id="IPR001608">
    <property type="entry name" value="Ala_racemase_N"/>
</dbReference>
<dbReference type="FunFam" id="3.20.20.10:FF:000002">
    <property type="entry name" value="Alanine racemase"/>
    <property type="match status" value="1"/>
</dbReference>
<feature type="domain" description="Alanine racemase C-terminal" evidence="7">
    <location>
        <begin position="246"/>
        <end position="374"/>
    </location>
</feature>
<dbReference type="GO" id="GO:0030170">
    <property type="term" value="F:pyridoxal phosphate binding"/>
    <property type="evidence" value="ECO:0007669"/>
    <property type="project" value="UniProtKB-UniRule"/>
</dbReference>
<dbReference type="GO" id="GO:0005829">
    <property type="term" value="C:cytosol"/>
    <property type="evidence" value="ECO:0007669"/>
    <property type="project" value="TreeGrafter"/>
</dbReference>
<dbReference type="GO" id="GO:0008784">
    <property type="term" value="F:alanine racemase activity"/>
    <property type="evidence" value="ECO:0007669"/>
    <property type="project" value="UniProtKB-UniRule"/>
</dbReference>
<organism evidence="8 9">
    <name type="scientific">Propioniciclava flava</name>
    <dbReference type="NCBI Taxonomy" id="2072026"/>
    <lineage>
        <taxon>Bacteria</taxon>
        <taxon>Bacillati</taxon>
        <taxon>Actinomycetota</taxon>
        <taxon>Actinomycetes</taxon>
        <taxon>Propionibacteriales</taxon>
        <taxon>Propionibacteriaceae</taxon>
        <taxon>Propioniciclava</taxon>
    </lineage>
</organism>
<dbReference type="InterPro" id="IPR000821">
    <property type="entry name" value="Ala_racemase"/>
</dbReference>
<comment type="caution">
    <text evidence="8">The sequence shown here is derived from an EMBL/GenBank/DDBJ whole genome shotgun (WGS) entry which is preliminary data.</text>
</comment>
<dbReference type="Pfam" id="PF00842">
    <property type="entry name" value="Ala_racemase_C"/>
    <property type="match status" value="1"/>
</dbReference>
<comment type="similarity">
    <text evidence="4">Belongs to the alanine racemase family.</text>
</comment>
<accession>A0A4Q2EDB2</accession>
<evidence type="ECO:0000313" key="8">
    <source>
        <dbReference type="EMBL" id="RXW31427.1"/>
    </source>
</evidence>
<name>A0A4Q2EDB2_9ACTN</name>
<dbReference type="SUPFAM" id="SSF51419">
    <property type="entry name" value="PLP-binding barrel"/>
    <property type="match status" value="1"/>
</dbReference>
<dbReference type="Pfam" id="PF01168">
    <property type="entry name" value="Ala_racemase_N"/>
    <property type="match status" value="1"/>
</dbReference>
<feature type="active site" description="Proton acceptor; specific for D-alanine" evidence="4">
    <location>
        <position position="38"/>
    </location>
</feature>
<feature type="modified residue" description="N6-(pyridoxal phosphate)lysine" evidence="4 5">
    <location>
        <position position="38"/>
    </location>
</feature>
<keyword evidence="2 4" id="KW-0663">Pyridoxal phosphate</keyword>
<sequence length="374" mass="39470">MVAMLSTSVATTRLDHIRHNLDAVRARVGDRQVLAAVKANAYGHGAVEVAQMIQATRAADWLGVATVPEGLALREAGVTMPLLKLSHATDPEQVAAAVAADIDLAVVDAASIDAVADAATRIGRAAAVHLKVDTGMHRIGCPPPDAVSLAQRVDAAGLRLRGVFSHLPVSDTEGGRAFTQDQIALFASVTEAIAEARGPVELRHLANSGGVLMHPDAWFDLVRPGIVVYGSLPDPTSEPALDLRPGLEWTTRVSFVKQVAAGESVSYGRTWTAPADTWIATLPVGYGDGFSRQLSNVGAVLVGGVRRPIVGRVCMDQLMVDLGPTTQVRPGDPAVLIGRDGEASITVAEVAQEMGTIPYEVTCLITPRVERRFR</sequence>
<protein>
    <recommendedName>
        <fullName evidence="4">Alanine racemase</fullName>
        <ecNumber evidence="4">5.1.1.1</ecNumber>
    </recommendedName>
</protein>
<gene>
    <name evidence="8" type="primary">alr</name>
    <name evidence="8" type="ORF">C1706_12230</name>
</gene>
<feature type="active site" description="Proton acceptor; specific for L-alanine" evidence="4">
    <location>
        <position position="267"/>
    </location>
</feature>
<dbReference type="PANTHER" id="PTHR30511:SF0">
    <property type="entry name" value="ALANINE RACEMASE, CATABOLIC-RELATED"/>
    <property type="match status" value="1"/>
</dbReference>